<keyword evidence="2" id="KW-0812">Transmembrane</keyword>
<evidence type="ECO:0000256" key="1">
    <source>
        <dbReference type="PROSITE-ProRule" id="PRU00339"/>
    </source>
</evidence>
<dbReference type="AlphaFoldDB" id="A0A2S6H925"/>
<dbReference type="InterPro" id="IPR019734">
    <property type="entry name" value="TPR_rpt"/>
</dbReference>
<dbReference type="Gene3D" id="1.25.40.10">
    <property type="entry name" value="Tetratricopeptide repeat domain"/>
    <property type="match status" value="1"/>
</dbReference>
<dbReference type="PROSITE" id="PS50005">
    <property type="entry name" value="TPR"/>
    <property type="match status" value="1"/>
</dbReference>
<keyword evidence="2" id="KW-1133">Transmembrane helix</keyword>
<dbReference type="Gene3D" id="3.40.50.300">
    <property type="entry name" value="P-loop containing nucleotide triphosphate hydrolases"/>
    <property type="match status" value="1"/>
</dbReference>
<dbReference type="Proteomes" id="UP000240010">
    <property type="component" value="Unassembled WGS sequence"/>
</dbReference>
<dbReference type="Pfam" id="PF20703">
    <property type="entry name" value="nSTAND1"/>
    <property type="match status" value="1"/>
</dbReference>
<proteinExistence type="predicted"/>
<protein>
    <recommendedName>
        <fullName evidence="3">Novel STAND NTPase 1 domain-containing protein</fullName>
    </recommendedName>
</protein>
<feature type="transmembrane region" description="Helical" evidence="2">
    <location>
        <begin position="443"/>
        <end position="465"/>
    </location>
</feature>
<dbReference type="SMART" id="SM00028">
    <property type="entry name" value="TPR"/>
    <property type="match status" value="3"/>
</dbReference>
<dbReference type="InterPro" id="IPR049052">
    <property type="entry name" value="nSTAND1"/>
</dbReference>
<evidence type="ECO:0000313" key="4">
    <source>
        <dbReference type="EMBL" id="PPK73931.1"/>
    </source>
</evidence>
<keyword evidence="1" id="KW-0802">TPR repeat</keyword>
<name>A0A2S6H925_9GAMM</name>
<evidence type="ECO:0000313" key="5">
    <source>
        <dbReference type="Proteomes" id="UP000240010"/>
    </source>
</evidence>
<sequence length="814" mass="92717">MDENESLDALFADLGADTKKRHAPFMFLDAYGPDDRTIFFGRDSEIRDLYACFYDSRVLLVYGESGTGKTSLIECGLRNEIPLEEALFVTVRLPPDPLAAVRRELERIPGVTTGEGLGTLIGEIIERKSKSLVLVFDQFEEFFLLLTEALRETFYSEVKSWLDHHPKLHLVVALRQEYLAYADEFQAHWSGYCSAKLWVRRLEREIAKSVITGPCAVCGVEVEKSLPERLLADLGAEDAGVELPILQVVLDKLYQKALAENPEQPRLTLQDYGTLGQARLILARFLEDRLATYGEDAESARQVLKTLVTGEGTRLPSAVVEIAERVAPFGAELSPNSLDALLQRLVGDRILREDPDRHVYELRHDALAQQVRQWLTGWEQELVELRLSLENRLSEYQRRGRLLDADFLASLAPYEARLALRGKTSELVAKSKAEIGRRRRNRYWIIGGVVSAFLLVVLGFAAFSVKEWRETEIQREQAAENLDKAVQLLMQLAPINKSDPLNTPGRENLRVLLEDALRYYQYSAKQQDESTDRKKAVGWIKQKLGIDSKTDRKKDLFRLAWIKQKLGIDSPGAEDDYRKAIDIYKSLVQKNPDNQGYRSDLAACYKYLGTLQLDLGELTAASDSYEKAKELREDLVDLHKGDPNRLEYKSDLAESYNDLGNLNNEVGNIGKAREWHQKAFVNREQLKKNRPDVPEYRANLAETQGNLAWIELLDGRPKEAITAAEHGRKIDPGQILIQINLMLGYLFYDQYDKALEICQDYETATLPEMGGKTFAEVVLMDFKIFRNKRPAHLDMAKIEQHMAKIEQRWRPAAP</sequence>
<dbReference type="InterPro" id="IPR027417">
    <property type="entry name" value="P-loop_NTPase"/>
</dbReference>
<dbReference type="EMBL" id="PTIZ01000013">
    <property type="protein sequence ID" value="PPK73931.1"/>
    <property type="molecule type" value="Genomic_DNA"/>
</dbReference>
<gene>
    <name evidence="4" type="ORF">B0F87_11342</name>
</gene>
<feature type="domain" description="Novel STAND NTPase 1" evidence="3">
    <location>
        <begin position="24"/>
        <end position="401"/>
    </location>
</feature>
<feature type="repeat" description="TPR" evidence="1">
    <location>
        <begin position="602"/>
        <end position="635"/>
    </location>
</feature>
<dbReference type="SUPFAM" id="SSF52540">
    <property type="entry name" value="P-loop containing nucleoside triphosphate hydrolases"/>
    <property type="match status" value="1"/>
</dbReference>
<accession>A0A2S6H925</accession>
<comment type="caution">
    <text evidence="4">The sequence shown here is derived from an EMBL/GenBank/DDBJ whole genome shotgun (WGS) entry which is preliminary data.</text>
</comment>
<dbReference type="InterPro" id="IPR011990">
    <property type="entry name" value="TPR-like_helical_dom_sf"/>
</dbReference>
<keyword evidence="2" id="KW-0472">Membrane</keyword>
<organism evidence="4 5">
    <name type="scientific">Methylobacter tundripaludum</name>
    <dbReference type="NCBI Taxonomy" id="173365"/>
    <lineage>
        <taxon>Bacteria</taxon>
        <taxon>Pseudomonadati</taxon>
        <taxon>Pseudomonadota</taxon>
        <taxon>Gammaproteobacteria</taxon>
        <taxon>Methylococcales</taxon>
        <taxon>Methylococcaceae</taxon>
        <taxon>Methylobacter</taxon>
    </lineage>
</organism>
<evidence type="ECO:0000259" key="3">
    <source>
        <dbReference type="Pfam" id="PF20703"/>
    </source>
</evidence>
<dbReference type="RefSeq" id="WP_104430204.1">
    <property type="nucleotide sequence ID" value="NZ_PTIZ01000013.1"/>
</dbReference>
<evidence type="ECO:0000256" key="2">
    <source>
        <dbReference type="SAM" id="Phobius"/>
    </source>
</evidence>
<dbReference type="SUPFAM" id="SSF48452">
    <property type="entry name" value="TPR-like"/>
    <property type="match status" value="2"/>
</dbReference>
<reference evidence="4 5" key="1">
    <citation type="submission" date="2018-02" db="EMBL/GenBank/DDBJ databases">
        <title>Subsurface microbial communities from deep shales in Ohio and West Virginia, USA.</title>
        <authorList>
            <person name="Wrighton K."/>
        </authorList>
    </citation>
    <scope>NUCLEOTIDE SEQUENCE [LARGE SCALE GENOMIC DNA]</scope>
    <source>
        <strain evidence="4 5">OWC-DMM</strain>
    </source>
</reference>